<reference evidence="2 3" key="1">
    <citation type="submission" date="2020-02" db="EMBL/GenBank/DDBJ databases">
        <title>Genome sequences of Thiorhodococcus mannitoliphagus and Thiorhodococcus minor, purple sulfur photosynthetic bacteria in the gammaproteobacterial family, Chromatiaceae.</title>
        <authorList>
            <person name="Aviles F.A."/>
            <person name="Meyer T.E."/>
            <person name="Kyndt J.A."/>
        </authorList>
    </citation>
    <scope>NUCLEOTIDE SEQUENCE [LARGE SCALE GENOMIC DNA]</scope>
    <source>
        <strain evidence="2 3">DSM 11518</strain>
    </source>
</reference>
<dbReference type="GO" id="GO:0005737">
    <property type="term" value="C:cytoplasm"/>
    <property type="evidence" value="ECO:0007669"/>
    <property type="project" value="TreeGrafter"/>
</dbReference>
<comment type="caution">
    <text evidence="2">The sequence shown here is derived from an EMBL/GenBank/DDBJ whole genome shotgun (WGS) entry which is preliminary data.</text>
</comment>
<dbReference type="GO" id="GO:0070006">
    <property type="term" value="F:metalloaminopeptidase activity"/>
    <property type="evidence" value="ECO:0007669"/>
    <property type="project" value="TreeGrafter"/>
</dbReference>
<dbReference type="PANTHER" id="PTHR11533:SF174">
    <property type="entry name" value="PUROMYCIN-SENSITIVE AMINOPEPTIDASE-RELATED"/>
    <property type="match status" value="1"/>
</dbReference>
<organism evidence="2 3">
    <name type="scientific">Thiorhodococcus minor</name>
    <dbReference type="NCBI Taxonomy" id="57489"/>
    <lineage>
        <taxon>Bacteria</taxon>
        <taxon>Pseudomonadati</taxon>
        <taxon>Pseudomonadota</taxon>
        <taxon>Gammaproteobacteria</taxon>
        <taxon>Chromatiales</taxon>
        <taxon>Chromatiaceae</taxon>
        <taxon>Thiorhodococcus</taxon>
    </lineage>
</organism>
<dbReference type="PANTHER" id="PTHR11533">
    <property type="entry name" value="PROTEASE M1 ZINC METALLOPROTEASE"/>
    <property type="match status" value="1"/>
</dbReference>
<dbReference type="GO" id="GO:0043171">
    <property type="term" value="P:peptide catabolic process"/>
    <property type="evidence" value="ECO:0007669"/>
    <property type="project" value="TreeGrafter"/>
</dbReference>
<dbReference type="GO" id="GO:0005615">
    <property type="term" value="C:extracellular space"/>
    <property type="evidence" value="ECO:0007669"/>
    <property type="project" value="TreeGrafter"/>
</dbReference>
<dbReference type="InterPro" id="IPR014782">
    <property type="entry name" value="Peptidase_M1_dom"/>
</dbReference>
<gene>
    <name evidence="2" type="ORF">G3446_17175</name>
</gene>
<dbReference type="Proteomes" id="UP000483379">
    <property type="component" value="Unassembled WGS sequence"/>
</dbReference>
<evidence type="ECO:0000259" key="1">
    <source>
        <dbReference type="Pfam" id="PF01433"/>
    </source>
</evidence>
<sequence>MGVAATAAAAPDMPEVEHRLEVRLDPSDHALTVEDEMRLPAGKSEWTLLLHANLQAEILKGAARLSEIQQVRNLRKYLLQLDAQGPVTIRYQGRIEHGLRRIDEGMGRASAWSLGVIGPEGVFLNANSGWYPRIPDTLQRFRMEVRLPDGWMAVSQGTGPGEAGAGKPGRGLSTWTEPLPQDDIYLIAGPYRLYRASAGDVEAQVYLREPDPALAERYLRATHTYVAHYSELIGPYPFTKFALVENFWETGYGMPSFTLLGPQVIRLPFIVRTSYPHEILHNWWGNSVFIDFESGNWSEGLTYYLADYWIKEQAGQGPQARRDMLKSYGDYVREGQDFPLVAFHGKHNMASQGVGYSKAAMLFHMLRQRLGDSAFEAGLRRFYADNKFRKASYDDLREAFDAASGQDLKRFFGAWTTQPGAPRLGLKDVVVEPQEGGYRLSGHIHQRQPGAPFPLRVPVVVTKASGERLTIHMESKTEDTPFSIALGEAPTGIAVDPSFDLFRTLLPGETPVTLSSLFGSDEGLILIPSAAPKALRKAYRRLAATWQAGHRDWRVEDDTSVDALPNDRPVWLLGWENRHLPSLVQLSAPYSLSLDPHRLVVDGERVDTGTESQVLTLGDDAAPIGWVAAADAAQVPALARKLPHYGKYSYLVFSGPESTNRIKGQWPSGKSELVLDIGTGAP</sequence>
<dbReference type="Gene3D" id="1.10.390.10">
    <property type="entry name" value="Neutral Protease Domain 2"/>
    <property type="match status" value="1"/>
</dbReference>
<dbReference type="EMBL" id="JAAIJQ010000056">
    <property type="protein sequence ID" value="NEV63600.1"/>
    <property type="molecule type" value="Genomic_DNA"/>
</dbReference>
<proteinExistence type="predicted"/>
<feature type="domain" description="Peptidase M1 membrane alanine aminopeptidase" evidence="1">
    <location>
        <begin position="277"/>
        <end position="415"/>
    </location>
</feature>
<dbReference type="InterPro" id="IPR027268">
    <property type="entry name" value="Peptidase_M4/M1_CTD_sf"/>
</dbReference>
<evidence type="ECO:0000313" key="3">
    <source>
        <dbReference type="Proteomes" id="UP000483379"/>
    </source>
</evidence>
<evidence type="ECO:0000313" key="2">
    <source>
        <dbReference type="EMBL" id="NEV63600.1"/>
    </source>
</evidence>
<dbReference type="SUPFAM" id="SSF55486">
    <property type="entry name" value="Metalloproteases ('zincins'), catalytic domain"/>
    <property type="match status" value="1"/>
</dbReference>
<name>A0A6M0K1H6_9GAMM</name>
<protein>
    <submittedName>
        <fullName evidence="2">M1 family metallopeptidase</fullName>
    </submittedName>
</protein>
<dbReference type="Pfam" id="PF01433">
    <property type="entry name" value="Peptidase_M1"/>
    <property type="match status" value="1"/>
</dbReference>
<dbReference type="AlphaFoldDB" id="A0A6M0K1H6"/>
<dbReference type="InterPro" id="IPR050344">
    <property type="entry name" value="Peptidase_M1_aminopeptidases"/>
</dbReference>
<dbReference type="GO" id="GO:0016020">
    <property type="term" value="C:membrane"/>
    <property type="evidence" value="ECO:0007669"/>
    <property type="project" value="TreeGrafter"/>
</dbReference>
<keyword evidence="3" id="KW-1185">Reference proteome</keyword>
<accession>A0A6M0K1H6</accession>
<dbReference type="GO" id="GO:0008270">
    <property type="term" value="F:zinc ion binding"/>
    <property type="evidence" value="ECO:0007669"/>
    <property type="project" value="InterPro"/>
</dbReference>
<dbReference type="GO" id="GO:0042277">
    <property type="term" value="F:peptide binding"/>
    <property type="evidence" value="ECO:0007669"/>
    <property type="project" value="TreeGrafter"/>
</dbReference>